<evidence type="ECO:0000259" key="2">
    <source>
        <dbReference type="Pfam" id="PF13240"/>
    </source>
</evidence>
<evidence type="ECO:0000256" key="1">
    <source>
        <dbReference type="SAM" id="Phobius"/>
    </source>
</evidence>
<dbReference type="InterPro" id="IPR026870">
    <property type="entry name" value="Zinc_ribbon_dom"/>
</dbReference>
<dbReference type="GeneID" id="82934423"/>
<keyword evidence="1" id="KW-1133">Transmembrane helix</keyword>
<dbReference type="AlphaFoldDB" id="A0A0R1U976"/>
<proteinExistence type="predicted"/>
<sequence>MEEKYCAHCGKKIKAKAKFCPYCGKAQPDFQTNKLGASAKELTEKVTKGLSGLNFSGLKNSRFKAWFTKKRVAGLIAVLLVLFGVQRFISNGGLFAPKTISLSQQVKQPGSHVWYDVKGTASKDAVIKTIFVVGSGKLTAYQIQDNDVTLGRISKLSKRQTIKLAKEQDKKYFDISATEVQNWLDDKNQVGQQDDFFGDDDVIRFLKGRYDALGIKVNKQGKDFSMGGVPHFSNPRFFPPSVDIDGVPDSSGEEEHELFINTEEESNETKELFINNMAKGLIYNIKHTKYHSPDKNKVSFKDTTDASGNKVVGQRLTYQAIDYFDTNSSTNSQIYNNLNKKQKQLLFDIYYGIPEQIWAEGKAKGLDDESIDHLDDKRHLKLIQAWTAFDNSLDTKKLTKGIFGYHRWDKDVTITGTLSQQIYNQRFIGYYGGEGEVLTKAQTKHQKAVFPEPDK</sequence>
<gene>
    <name evidence="3" type="ORF">FC43_GL001003</name>
</gene>
<accession>A0A0R1U976</accession>
<dbReference type="EMBL" id="AZFK01000088">
    <property type="protein sequence ID" value="KRL87688.1"/>
    <property type="molecule type" value="Genomic_DNA"/>
</dbReference>
<dbReference type="PATRIC" id="fig|1423760.3.peg.1036"/>
<reference evidence="3 4" key="1">
    <citation type="journal article" date="2015" name="Genome Announc.">
        <title>Expanding the biotechnology potential of lactobacilli through comparative genomics of 213 strains and associated genera.</title>
        <authorList>
            <person name="Sun Z."/>
            <person name="Harris H.M."/>
            <person name="McCann A."/>
            <person name="Guo C."/>
            <person name="Argimon S."/>
            <person name="Zhang W."/>
            <person name="Yang X."/>
            <person name="Jeffery I.B."/>
            <person name="Cooney J.C."/>
            <person name="Kagawa T.F."/>
            <person name="Liu W."/>
            <person name="Song Y."/>
            <person name="Salvetti E."/>
            <person name="Wrobel A."/>
            <person name="Rasinkangas P."/>
            <person name="Parkhill J."/>
            <person name="Rea M.C."/>
            <person name="O'Sullivan O."/>
            <person name="Ritari J."/>
            <person name="Douillard F.P."/>
            <person name="Paul Ross R."/>
            <person name="Yang R."/>
            <person name="Briner A.E."/>
            <person name="Felis G.E."/>
            <person name="de Vos W.M."/>
            <person name="Barrangou R."/>
            <person name="Klaenhammer T.R."/>
            <person name="Caufield P.W."/>
            <person name="Cui Y."/>
            <person name="Zhang H."/>
            <person name="O'Toole P.W."/>
        </authorList>
    </citation>
    <scope>NUCLEOTIDE SEQUENCE [LARGE SCALE GENOMIC DNA]</scope>
    <source>
        <strain evidence="3 4">DSM 15946</strain>
    </source>
</reference>
<evidence type="ECO:0000313" key="3">
    <source>
        <dbReference type="EMBL" id="KRL87688.1"/>
    </source>
</evidence>
<dbReference type="Proteomes" id="UP000050816">
    <property type="component" value="Unassembled WGS sequence"/>
</dbReference>
<feature type="domain" description="Zinc-ribbon" evidence="2">
    <location>
        <begin position="5"/>
        <end position="25"/>
    </location>
</feature>
<protein>
    <recommendedName>
        <fullName evidence="2">Zinc-ribbon domain-containing protein</fullName>
    </recommendedName>
</protein>
<keyword evidence="1" id="KW-0472">Membrane</keyword>
<dbReference type="RefSeq" id="WP_019206700.1">
    <property type="nucleotide sequence ID" value="NZ_AZFK01000088.1"/>
</dbReference>
<feature type="transmembrane region" description="Helical" evidence="1">
    <location>
        <begin position="72"/>
        <end position="89"/>
    </location>
</feature>
<dbReference type="Pfam" id="PF13240">
    <property type="entry name" value="Zn_Ribbon_1"/>
    <property type="match status" value="1"/>
</dbReference>
<name>A0A0R1U976_9LACO</name>
<organism evidence="3 4">
    <name type="scientific">Limosilactobacillus ingluviei DSM 15946</name>
    <dbReference type="NCBI Taxonomy" id="1423760"/>
    <lineage>
        <taxon>Bacteria</taxon>
        <taxon>Bacillati</taxon>
        <taxon>Bacillota</taxon>
        <taxon>Bacilli</taxon>
        <taxon>Lactobacillales</taxon>
        <taxon>Lactobacillaceae</taxon>
        <taxon>Limosilactobacillus</taxon>
    </lineage>
</organism>
<keyword evidence="1" id="KW-0812">Transmembrane</keyword>
<comment type="caution">
    <text evidence="3">The sequence shown here is derived from an EMBL/GenBank/DDBJ whole genome shotgun (WGS) entry which is preliminary data.</text>
</comment>
<evidence type="ECO:0000313" key="4">
    <source>
        <dbReference type="Proteomes" id="UP000050816"/>
    </source>
</evidence>